<evidence type="ECO:0000313" key="3">
    <source>
        <dbReference type="EMBL" id="KAK0043894.1"/>
    </source>
</evidence>
<dbReference type="PANTHER" id="PTHR11370">
    <property type="entry name" value="DNA-REPAIR PROTEIN XRCC1"/>
    <property type="match status" value="1"/>
</dbReference>
<dbReference type="FunFam" id="2.60.120.260:FF:000025">
    <property type="entry name" value="DNA repair protein XRCC1 isoform X1"/>
    <property type="match status" value="1"/>
</dbReference>
<name>A0AAD8EYY5_BIOPF</name>
<proteinExistence type="predicted"/>
<protein>
    <submittedName>
        <fullName evidence="3">XRCC1</fullName>
    </submittedName>
</protein>
<evidence type="ECO:0000313" key="4">
    <source>
        <dbReference type="Proteomes" id="UP001233172"/>
    </source>
</evidence>
<sequence>MAPVNIKYIVSFSSQDDNHKANNLILMDSDGTKCWLSHPKDRSGKLEVILQLDRASQLAYVDVGTRWCASLEIKVGCSDWPQSMEYKPLVPSINLMSPMDCLLNRATSCTKMFSKADFSKEIICQKWDRLQLICRQPFRKDMQFGVSFVRIKSIDLPEEEPCINDKGSDVQPEVKKTHDIDSIFKKLCGNKESSGSDMDSPNPKEMLKQRLMKISGSSENGSDHEHALSRTAKLVLKATESSPKHPLALAQPNKGLFSAHLAKKNEVPFETDVSSFLSTLRISHQDLDTVTIADLRHKFEKKKRRKLTTEEKKIFSAMFQNFICDIFEPQENAANESKPPVLDDPGHSPCCKQNFQTLRKNVASPSTQRLKQSSASHGSENELKDSHKTPPNNKRLRCVEKYNDLFSSSTKKRRSGDADINEVISGDDEGVVDSSGKSLDVSKSRFKKIVKHKNDLYKSNPSFCDVEENVNFNLNFNNSLFEDDLDKSCDRSIETVYLSSSDNDQPAHVEDTTVKQHHKRSNKCVEMPPVSGKMRNSRGKTKSDDVKDGLANVSTNNIRKPFGKIFKGVRAVTSQRQLKLNESELVSASKIADMSGVLTNQSIKSTWSSRKGKGQNRKSSADISESDTTICDKCYAVYPSHDIGTHQVFCCPPSAPAEHRNANSFTNEEFLLDDRVDYLECPICLERYPQDILPVHASECGL</sequence>
<dbReference type="PANTHER" id="PTHR11370:SF4">
    <property type="entry name" value="DNA-REPAIR PROTEIN XRCC1 N-TERMINAL DOMAIN-CONTAINING PROTEIN"/>
    <property type="match status" value="1"/>
</dbReference>
<feature type="domain" description="DNA-repair protein Xrcc1 N-terminal" evidence="2">
    <location>
        <begin position="1"/>
        <end position="151"/>
    </location>
</feature>
<dbReference type="Pfam" id="PF01834">
    <property type="entry name" value="XRCC1_N"/>
    <property type="match status" value="1"/>
</dbReference>
<dbReference type="AlphaFoldDB" id="A0AAD8EYY5"/>
<feature type="region of interest" description="Disordered" evidence="1">
    <location>
        <begin position="512"/>
        <end position="551"/>
    </location>
</feature>
<reference evidence="3" key="1">
    <citation type="journal article" date="2023" name="PLoS Negl. Trop. Dis.">
        <title>A genome sequence for Biomphalaria pfeifferi, the major vector snail for the human-infecting parasite Schistosoma mansoni.</title>
        <authorList>
            <person name="Bu L."/>
            <person name="Lu L."/>
            <person name="Laidemitt M.R."/>
            <person name="Zhang S.M."/>
            <person name="Mutuku M."/>
            <person name="Mkoji G."/>
            <person name="Steinauer M."/>
            <person name="Loker E.S."/>
        </authorList>
    </citation>
    <scope>NUCLEOTIDE SEQUENCE</scope>
    <source>
        <strain evidence="3">KasaAsao</strain>
    </source>
</reference>
<dbReference type="GO" id="GO:0003684">
    <property type="term" value="F:damaged DNA binding"/>
    <property type="evidence" value="ECO:0007669"/>
    <property type="project" value="InterPro"/>
</dbReference>
<dbReference type="InterPro" id="IPR002706">
    <property type="entry name" value="Xrcc1_N"/>
</dbReference>
<keyword evidence="4" id="KW-1185">Reference proteome</keyword>
<dbReference type="InterPro" id="IPR008979">
    <property type="entry name" value="Galactose-bd-like_sf"/>
</dbReference>
<dbReference type="GO" id="GO:0005634">
    <property type="term" value="C:nucleus"/>
    <property type="evidence" value="ECO:0007669"/>
    <property type="project" value="InterPro"/>
</dbReference>
<dbReference type="Proteomes" id="UP001233172">
    <property type="component" value="Unassembled WGS sequence"/>
</dbReference>
<dbReference type="GO" id="GO:0006284">
    <property type="term" value="P:base-excision repair"/>
    <property type="evidence" value="ECO:0007669"/>
    <property type="project" value="TreeGrafter"/>
</dbReference>
<reference evidence="3" key="2">
    <citation type="submission" date="2023-04" db="EMBL/GenBank/DDBJ databases">
        <authorList>
            <person name="Bu L."/>
            <person name="Lu L."/>
            <person name="Laidemitt M.R."/>
            <person name="Zhang S.M."/>
            <person name="Mutuku M."/>
            <person name="Mkoji G."/>
            <person name="Steinauer M."/>
            <person name="Loker E.S."/>
        </authorList>
    </citation>
    <scope>NUCLEOTIDE SEQUENCE</scope>
    <source>
        <strain evidence="3">KasaAsao</strain>
        <tissue evidence="3">Whole Snail</tissue>
    </source>
</reference>
<evidence type="ECO:0000256" key="1">
    <source>
        <dbReference type="SAM" id="MobiDB-lite"/>
    </source>
</evidence>
<accession>A0AAD8EYY5</accession>
<feature type="compositionally biased region" description="Basic and acidic residues" evidence="1">
    <location>
        <begin position="379"/>
        <end position="388"/>
    </location>
</feature>
<comment type="caution">
    <text evidence="3">The sequence shown here is derived from an EMBL/GenBank/DDBJ whole genome shotgun (WGS) entry which is preliminary data.</text>
</comment>
<dbReference type="GO" id="GO:0000012">
    <property type="term" value="P:single strand break repair"/>
    <property type="evidence" value="ECO:0007669"/>
    <property type="project" value="InterPro"/>
</dbReference>
<organism evidence="3 4">
    <name type="scientific">Biomphalaria pfeifferi</name>
    <name type="common">Bloodfluke planorb</name>
    <name type="synonym">Freshwater snail</name>
    <dbReference type="NCBI Taxonomy" id="112525"/>
    <lineage>
        <taxon>Eukaryota</taxon>
        <taxon>Metazoa</taxon>
        <taxon>Spiralia</taxon>
        <taxon>Lophotrochozoa</taxon>
        <taxon>Mollusca</taxon>
        <taxon>Gastropoda</taxon>
        <taxon>Heterobranchia</taxon>
        <taxon>Euthyneura</taxon>
        <taxon>Panpulmonata</taxon>
        <taxon>Hygrophila</taxon>
        <taxon>Lymnaeoidea</taxon>
        <taxon>Planorbidae</taxon>
        <taxon>Biomphalaria</taxon>
    </lineage>
</organism>
<feature type="compositionally biased region" description="Polar residues" evidence="1">
    <location>
        <begin position="362"/>
        <end position="378"/>
    </location>
</feature>
<gene>
    <name evidence="3" type="ORF">Bpfe_026668</name>
</gene>
<evidence type="ECO:0000259" key="2">
    <source>
        <dbReference type="Pfam" id="PF01834"/>
    </source>
</evidence>
<dbReference type="EMBL" id="JASAOG010000209">
    <property type="protein sequence ID" value="KAK0043894.1"/>
    <property type="molecule type" value="Genomic_DNA"/>
</dbReference>
<dbReference type="SUPFAM" id="SSF49785">
    <property type="entry name" value="Galactose-binding domain-like"/>
    <property type="match status" value="1"/>
</dbReference>
<feature type="region of interest" description="Disordered" evidence="1">
    <location>
        <begin position="362"/>
        <end position="394"/>
    </location>
</feature>
<dbReference type="Gene3D" id="2.60.120.260">
    <property type="entry name" value="Galactose-binding domain-like"/>
    <property type="match status" value="1"/>
</dbReference>